<keyword evidence="4" id="KW-1185">Reference proteome</keyword>
<keyword evidence="2" id="KW-0472">Membrane</keyword>
<feature type="region of interest" description="Disordered" evidence="1">
    <location>
        <begin position="48"/>
        <end position="71"/>
    </location>
</feature>
<evidence type="ECO:0000256" key="1">
    <source>
        <dbReference type="SAM" id="MobiDB-lite"/>
    </source>
</evidence>
<feature type="transmembrane region" description="Helical" evidence="2">
    <location>
        <begin position="6"/>
        <end position="29"/>
    </location>
</feature>
<reference evidence="3 4" key="1">
    <citation type="submission" date="2024-09" db="EMBL/GenBank/DDBJ databases">
        <authorList>
            <consortium name="All-Russian atlas of soil microorganisms"/>
            <consortium name="as a basis for the search for new antimicrobial producers and enzymes with unique properties"/>
            <person name="Sokolova E.A."/>
            <person name="Voronina E.N."/>
        </authorList>
    </citation>
    <scope>NUCLEOTIDE SEQUENCE [LARGE SCALE GENOMIC DNA]</scope>
    <source>
        <strain evidence="3 4">AF-22b-331.1</strain>
    </source>
</reference>
<proteinExistence type="predicted"/>
<name>A0ABW7CXR7_9GAMM</name>
<accession>A0ABW7CXR7</accession>
<dbReference type="EMBL" id="JBHGCJ010000007">
    <property type="protein sequence ID" value="MFG6109745.1"/>
    <property type="molecule type" value="Genomic_DNA"/>
</dbReference>
<dbReference type="Proteomes" id="UP001605261">
    <property type="component" value="Unassembled WGS sequence"/>
</dbReference>
<sequence>MTMVSVVWAVLAAVIGLVWLVVPFVIFGIKDLLRDLLAEQKKTNELLAHGPRPALPDTPAPPPVLMARRYP</sequence>
<keyword evidence="2" id="KW-0812">Transmembrane</keyword>
<evidence type="ECO:0000256" key="2">
    <source>
        <dbReference type="SAM" id="Phobius"/>
    </source>
</evidence>
<evidence type="ECO:0000313" key="4">
    <source>
        <dbReference type="Proteomes" id="UP001605261"/>
    </source>
</evidence>
<comment type="caution">
    <text evidence="3">The sequence shown here is derived from an EMBL/GenBank/DDBJ whole genome shotgun (WGS) entry which is preliminary data.</text>
</comment>
<keyword evidence="2" id="KW-1133">Transmembrane helix</keyword>
<protein>
    <recommendedName>
        <fullName evidence="5">Transmembrane protein</fullName>
    </recommendedName>
</protein>
<organism evidence="3 4">
    <name type="scientific">Stenotrophomonas nematodicola</name>
    <dbReference type="NCBI Taxonomy" id="2656746"/>
    <lineage>
        <taxon>Bacteria</taxon>
        <taxon>Pseudomonadati</taxon>
        <taxon>Pseudomonadota</taxon>
        <taxon>Gammaproteobacteria</taxon>
        <taxon>Lysobacterales</taxon>
        <taxon>Lysobacteraceae</taxon>
        <taxon>Stenotrophomonas</taxon>
    </lineage>
</organism>
<feature type="compositionally biased region" description="Pro residues" evidence="1">
    <location>
        <begin position="53"/>
        <end position="64"/>
    </location>
</feature>
<evidence type="ECO:0000313" key="3">
    <source>
        <dbReference type="EMBL" id="MFG6109745.1"/>
    </source>
</evidence>
<gene>
    <name evidence="3" type="ORF">ACEU0G_003764</name>
</gene>
<evidence type="ECO:0008006" key="5">
    <source>
        <dbReference type="Google" id="ProtNLM"/>
    </source>
</evidence>